<dbReference type="RefSeq" id="WP_078981973.1">
    <property type="nucleotide sequence ID" value="NZ_MWQN01000004.1"/>
</dbReference>
<evidence type="ECO:0000313" key="4">
    <source>
        <dbReference type="Proteomes" id="UP000190037"/>
    </source>
</evidence>
<organism evidence="3 4">
    <name type="scientific">Embleya scabrispora</name>
    <dbReference type="NCBI Taxonomy" id="159449"/>
    <lineage>
        <taxon>Bacteria</taxon>
        <taxon>Bacillati</taxon>
        <taxon>Actinomycetota</taxon>
        <taxon>Actinomycetes</taxon>
        <taxon>Kitasatosporales</taxon>
        <taxon>Streptomycetaceae</taxon>
        <taxon>Embleya</taxon>
    </lineage>
</organism>
<comment type="caution">
    <text evidence="3">The sequence shown here is derived from an EMBL/GenBank/DDBJ whole genome shotgun (WGS) entry which is preliminary data.</text>
</comment>
<keyword evidence="4" id="KW-1185">Reference proteome</keyword>
<dbReference type="OrthoDB" id="9803476at2"/>
<gene>
    <name evidence="3" type="ORF">B4N89_42485</name>
</gene>
<evidence type="ECO:0000256" key="1">
    <source>
        <dbReference type="ARBA" id="ARBA00006817"/>
    </source>
</evidence>
<dbReference type="InterPro" id="IPR013538">
    <property type="entry name" value="ASHA1/2-like_C"/>
</dbReference>
<dbReference type="CDD" id="cd08901">
    <property type="entry name" value="SRPBCC_CalC_Aha1-like_8"/>
    <property type="match status" value="1"/>
</dbReference>
<evidence type="ECO:0000313" key="3">
    <source>
        <dbReference type="EMBL" id="OPC77214.1"/>
    </source>
</evidence>
<name>A0A1T3NKA9_9ACTN</name>
<proteinExistence type="inferred from homology"/>
<dbReference type="InterPro" id="IPR023393">
    <property type="entry name" value="START-like_dom_sf"/>
</dbReference>
<feature type="domain" description="Activator of Hsp90 ATPase homologue 1/2-like C-terminal" evidence="2">
    <location>
        <begin position="23"/>
        <end position="143"/>
    </location>
</feature>
<comment type="similarity">
    <text evidence="1">Belongs to the AHA1 family.</text>
</comment>
<protein>
    <submittedName>
        <fullName evidence="3">Polyketide cyclase</fullName>
    </submittedName>
</protein>
<sequence>METPELALSRAPAAYACMIVRKPAEEVFRAFADPAVTSRFWYSKSSGPMVAGAELHWEWETYGASADVRVKEVQDARLIRFEWGNYGQPTTVELRFTPRAEEATFVEVTETGFEGSGDDAVRWVNDTVGGFATALCAMKALLEYDIELGAVSDHHPV</sequence>
<dbReference type="AlphaFoldDB" id="A0A1T3NKA9"/>
<dbReference type="SUPFAM" id="SSF55961">
    <property type="entry name" value="Bet v1-like"/>
    <property type="match status" value="1"/>
</dbReference>
<dbReference type="STRING" id="159449.B4N89_42485"/>
<dbReference type="Proteomes" id="UP000190037">
    <property type="component" value="Unassembled WGS sequence"/>
</dbReference>
<reference evidence="3 4" key="1">
    <citation type="submission" date="2017-03" db="EMBL/GenBank/DDBJ databases">
        <title>Draft genome sequence of Streptomyces scabrisporus NF3, endophyte isolated from Amphipterygium adstringens.</title>
        <authorList>
            <person name="Vazquez M."/>
            <person name="Ceapa C.D."/>
            <person name="Rodriguez Luna D."/>
            <person name="Sanchez Esquivel S."/>
        </authorList>
    </citation>
    <scope>NUCLEOTIDE SEQUENCE [LARGE SCALE GENOMIC DNA]</scope>
    <source>
        <strain evidence="3 4">NF3</strain>
    </source>
</reference>
<dbReference type="EMBL" id="MWQN01000004">
    <property type="protein sequence ID" value="OPC77214.1"/>
    <property type="molecule type" value="Genomic_DNA"/>
</dbReference>
<evidence type="ECO:0000259" key="2">
    <source>
        <dbReference type="Pfam" id="PF08327"/>
    </source>
</evidence>
<dbReference type="Gene3D" id="3.30.530.20">
    <property type="match status" value="1"/>
</dbReference>
<accession>A0A1T3NKA9</accession>
<dbReference type="Pfam" id="PF08327">
    <property type="entry name" value="AHSA1"/>
    <property type="match status" value="1"/>
</dbReference>